<dbReference type="Gene3D" id="2.60.370.10">
    <property type="entry name" value="Ctag/Cox11"/>
    <property type="match status" value="1"/>
</dbReference>
<comment type="subcellular location">
    <subcellularLocation>
        <location evidence="2 10">Cell inner membrane</location>
        <topology evidence="2 10">Single-pass type II membrane protein</topology>
        <orientation evidence="2 10">Periplasmic side</orientation>
    </subcellularLocation>
</comment>
<dbReference type="AlphaFoldDB" id="A0A9X2KFW6"/>
<feature type="transmembrane region" description="Helical" evidence="11">
    <location>
        <begin position="21"/>
        <end position="42"/>
    </location>
</feature>
<accession>A0A9X2KFW6</accession>
<dbReference type="Pfam" id="PF04442">
    <property type="entry name" value="CtaG_Cox11"/>
    <property type="match status" value="1"/>
</dbReference>
<keyword evidence="13" id="KW-1185">Reference proteome</keyword>
<evidence type="ECO:0000256" key="4">
    <source>
        <dbReference type="ARBA" id="ARBA00015384"/>
    </source>
</evidence>
<proteinExistence type="inferred from homology"/>
<gene>
    <name evidence="10" type="primary">ctaG</name>
    <name evidence="12" type="ORF">MJ956_13910</name>
</gene>
<dbReference type="SUPFAM" id="SSF110111">
    <property type="entry name" value="Ctag/Cox11"/>
    <property type="match status" value="1"/>
</dbReference>
<feature type="topological domain" description="Periplasmic" evidence="10">
    <location>
        <begin position="42"/>
        <end position="211"/>
    </location>
</feature>
<dbReference type="InterPro" id="IPR007533">
    <property type="entry name" value="Cyt_c_oxidase_assmbl_CtaG"/>
</dbReference>
<name>A0A9X2KFW6_9HYPH</name>
<evidence type="ECO:0000256" key="3">
    <source>
        <dbReference type="ARBA" id="ARBA00009620"/>
    </source>
</evidence>
<dbReference type="RefSeq" id="WP_253965046.1">
    <property type="nucleotide sequence ID" value="NZ_JALHBS010000086.1"/>
</dbReference>
<dbReference type="FunFam" id="2.60.370.10:FF:000001">
    <property type="entry name" value="COX11 cytochrome c oxidase assembly homolog"/>
    <property type="match status" value="1"/>
</dbReference>
<evidence type="ECO:0000256" key="2">
    <source>
        <dbReference type="ARBA" id="ARBA00004382"/>
    </source>
</evidence>
<dbReference type="PANTHER" id="PTHR21320">
    <property type="entry name" value="CYTOCHROME C OXIDASE ASSEMBLY PROTEIN COX11-RELATED"/>
    <property type="match status" value="1"/>
</dbReference>
<keyword evidence="10" id="KW-0997">Cell inner membrane</keyword>
<dbReference type="EMBL" id="JALHBS010000086">
    <property type="protein sequence ID" value="MCP3056229.1"/>
    <property type="molecule type" value="Genomic_DNA"/>
</dbReference>
<organism evidence="12 13">
    <name type="scientific">Aurantimonas marianensis</name>
    <dbReference type="NCBI Taxonomy" id="2920428"/>
    <lineage>
        <taxon>Bacteria</taxon>
        <taxon>Pseudomonadati</taxon>
        <taxon>Pseudomonadota</taxon>
        <taxon>Alphaproteobacteria</taxon>
        <taxon>Hyphomicrobiales</taxon>
        <taxon>Aurantimonadaceae</taxon>
        <taxon>Aurantimonas</taxon>
    </lineage>
</organism>
<dbReference type="NCBIfam" id="NF003465">
    <property type="entry name" value="PRK05089.1"/>
    <property type="match status" value="1"/>
</dbReference>
<keyword evidence="6 10" id="KW-0735">Signal-anchor</keyword>
<keyword evidence="5 10" id="KW-0812">Transmembrane</keyword>
<dbReference type="InterPro" id="IPR023471">
    <property type="entry name" value="CtaG/Cox11_dom_sf"/>
</dbReference>
<comment type="similarity">
    <text evidence="3 10">Belongs to the COX11/CtaG family.</text>
</comment>
<reference evidence="12" key="1">
    <citation type="submission" date="2022-03" db="EMBL/GenBank/DDBJ databases">
        <title>Aurantimonas Liuensis sp. Nov., isolated from the hadal seawater of the Mariana Trench.</title>
        <authorList>
            <person name="Liu R."/>
        </authorList>
    </citation>
    <scope>NUCLEOTIDE SEQUENCE</scope>
    <source>
        <strain evidence="12">LRZ36</strain>
    </source>
</reference>
<comment type="function">
    <text evidence="1 10">Exerts its effect at some terminal stage of cytochrome c oxidase synthesis, probably by being involved in the insertion of the copper B into subunit I.</text>
</comment>
<dbReference type="PIRSF" id="PIRSF005413">
    <property type="entry name" value="COX11"/>
    <property type="match status" value="1"/>
</dbReference>
<evidence type="ECO:0000256" key="9">
    <source>
        <dbReference type="ARBA" id="ARBA00023136"/>
    </source>
</evidence>
<dbReference type="Proteomes" id="UP001155220">
    <property type="component" value="Unassembled WGS sequence"/>
</dbReference>
<protein>
    <recommendedName>
        <fullName evidence="4 10">Cytochrome c oxidase assembly protein CtaG</fullName>
    </recommendedName>
</protein>
<keyword evidence="7 10" id="KW-1133">Transmembrane helix</keyword>
<dbReference type="GO" id="GO:0005507">
    <property type="term" value="F:copper ion binding"/>
    <property type="evidence" value="ECO:0007669"/>
    <property type="project" value="InterPro"/>
</dbReference>
<comment type="caution">
    <text evidence="12">The sequence shown here is derived from an EMBL/GenBank/DDBJ whole genome shotgun (WGS) entry which is preliminary data.</text>
</comment>
<evidence type="ECO:0000256" key="6">
    <source>
        <dbReference type="ARBA" id="ARBA00022968"/>
    </source>
</evidence>
<evidence type="ECO:0000256" key="5">
    <source>
        <dbReference type="ARBA" id="ARBA00022692"/>
    </source>
</evidence>
<keyword evidence="9 10" id="KW-0472">Membrane</keyword>
<evidence type="ECO:0000256" key="11">
    <source>
        <dbReference type="SAM" id="Phobius"/>
    </source>
</evidence>
<feature type="topological domain" description="Cytoplasmic" evidence="10">
    <location>
        <begin position="1"/>
        <end position="18"/>
    </location>
</feature>
<evidence type="ECO:0000313" key="13">
    <source>
        <dbReference type="Proteomes" id="UP001155220"/>
    </source>
</evidence>
<dbReference type="GO" id="GO:0005886">
    <property type="term" value="C:plasma membrane"/>
    <property type="evidence" value="ECO:0007669"/>
    <property type="project" value="UniProtKB-SubCell"/>
</dbReference>
<dbReference type="GO" id="GO:0008535">
    <property type="term" value="P:respiratory chain complex IV assembly"/>
    <property type="evidence" value="ECO:0007669"/>
    <property type="project" value="UniProtKB-UniRule"/>
</dbReference>
<dbReference type="PANTHER" id="PTHR21320:SF3">
    <property type="entry name" value="CYTOCHROME C OXIDASE ASSEMBLY PROTEIN COX11, MITOCHONDRIAL-RELATED"/>
    <property type="match status" value="1"/>
</dbReference>
<keyword evidence="8 10" id="KW-0186">Copper</keyword>
<evidence type="ECO:0000256" key="10">
    <source>
        <dbReference type="HAMAP-Rule" id="MF_00155"/>
    </source>
</evidence>
<sequence length="211" mass="22723">MSGGEHNPSGIQTRTAGRKGIVIAVSCAAFAVGMIGAAYASVPLYELFCQVTGYGGTTQRAETGSGRVIDRTVIVRFDGNVATDLPWTFQPNDRQVTVKLGETREVSYRVKNNSDKAVTGQATFNVTPNAAGVYFNKIACFCFDNQTLQPGEELDMPIVFYIDPDMLEADELKNAPGITLSYTFFKMDDPDESIAAAPETGEGGDPTTNRL</sequence>
<keyword evidence="10" id="KW-1003">Cell membrane</keyword>
<evidence type="ECO:0000256" key="8">
    <source>
        <dbReference type="ARBA" id="ARBA00023008"/>
    </source>
</evidence>
<evidence type="ECO:0000256" key="1">
    <source>
        <dbReference type="ARBA" id="ARBA00004007"/>
    </source>
</evidence>
<evidence type="ECO:0000313" key="12">
    <source>
        <dbReference type="EMBL" id="MCP3056229.1"/>
    </source>
</evidence>
<evidence type="ECO:0000256" key="7">
    <source>
        <dbReference type="ARBA" id="ARBA00022989"/>
    </source>
</evidence>
<dbReference type="HAMAP" id="MF_00155">
    <property type="entry name" value="CtaG"/>
    <property type="match status" value="1"/>
</dbReference>